<proteinExistence type="predicted"/>
<dbReference type="InterPro" id="IPR003772">
    <property type="entry name" value="YceD"/>
</dbReference>
<organism evidence="1 2">
    <name type="scientific">Jannaschia ovalis</name>
    <dbReference type="NCBI Taxonomy" id="3038773"/>
    <lineage>
        <taxon>Bacteria</taxon>
        <taxon>Pseudomonadati</taxon>
        <taxon>Pseudomonadota</taxon>
        <taxon>Alphaproteobacteria</taxon>
        <taxon>Rhodobacterales</taxon>
        <taxon>Roseobacteraceae</taxon>
        <taxon>Jannaschia</taxon>
    </lineage>
</organism>
<dbReference type="Pfam" id="PF02620">
    <property type="entry name" value="YceD"/>
    <property type="match status" value="1"/>
</dbReference>
<dbReference type="EMBL" id="CP122537">
    <property type="protein sequence ID" value="WGH78962.1"/>
    <property type="molecule type" value="Genomic_DNA"/>
</dbReference>
<dbReference type="Proteomes" id="UP001243420">
    <property type="component" value="Chromosome"/>
</dbReference>
<evidence type="ECO:0000313" key="1">
    <source>
        <dbReference type="EMBL" id="WGH78962.1"/>
    </source>
</evidence>
<dbReference type="RefSeq" id="WP_279965713.1">
    <property type="nucleotide sequence ID" value="NZ_CP122537.1"/>
</dbReference>
<protein>
    <submittedName>
        <fullName evidence="1">DUF177 domain-containing protein</fullName>
    </submittedName>
</protein>
<reference evidence="1 2" key="1">
    <citation type="submission" date="2023-04" db="EMBL/GenBank/DDBJ databases">
        <title>Jannaschia ovalis sp. nov., a marine bacterium isolated from sea tidal flat.</title>
        <authorList>
            <person name="Kwon D.Y."/>
            <person name="Kim J.-J."/>
        </authorList>
    </citation>
    <scope>NUCLEOTIDE SEQUENCE [LARGE SCALE GENOMIC DNA]</scope>
    <source>
        <strain evidence="1 2">GRR-S6-38</strain>
    </source>
</reference>
<name>A0ABY8LEA7_9RHOB</name>
<gene>
    <name evidence="1" type="ORF">P8627_01495</name>
</gene>
<sequence length="184" mass="19861">MMKPILSQPIRIADLPQGKPTPFRLVPDAGELERLADRMGVDELRKVKLEVQIAPGPGRDWSLSGHLGATVVQPCRVTTDPVTTRIEEDVTRRYAADYVEPEDDELEMDADETVEALPTLIDPGALLEETLALAIPPFPRSEAAEELDLSAAPPGAAPLDAETVKPFAGLAALKAQMEGKSDED</sequence>
<accession>A0ABY8LEA7</accession>
<keyword evidence="2" id="KW-1185">Reference proteome</keyword>
<evidence type="ECO:0000313" key="2">
    <source>
        <dbReference type="Proteomes" id="UP001243420"/>
    </source>
</evidence>